<proteinExistence type="predicted"/>
<accession>A0A9P3GXT1</accession>
<evidence type="ECO:0000256" key="1">
    <source>
        <dbReference type="SAM" id="MobiDB-lite"/>
    </source>
</evidence>
<gene>
    <name evidence="2" type="ORF">PsYK624_168280</name>
</gene>
<dbReference type="EMBL" id="BPQB01000162">
    <property type="protein sequence ID" value="GJF00535.1"/>
    <property type="molecule type" value="Genomic_DNA"/>
</dbReference>
<reference evidence="2 3" key="1">
    <citation type="submission" date="2021-08" db="EMBL/GenBank/DDBJ databases">
        <title>Draft Genome Sequence of Phanerochaete sordida strain YK-624.</title>
        <authorList>
            <person name="Mori T."/>
            <person name="Dohra H."/>
            <person name="Suzuki T."/>
            <person name="Kawagishi H."/>
            <person name="Hirai H."/>
        </authorList>
    </citation>
    <scope>NUCLEOTIDE SEQUENCE [LARGE SCALE GENOMIC DNA]</scope>
    <source>
        <strain evidence="2 3">YK-624</strain>
    </source>
</reference>
<keyword evidence="3" id="KW-1185">Reference proteome</keyword>
<dbReference type="OrthoDB" id="16772at2759"/>
<dbReference type="AlphaFoldDB" id="A0A9P3GXT1"/>
<sequence length="445" mass="48766">MAHALVMLSATLNDEEPQTAARKAGAARPRFLLNRAPTAPSAPRLTPEPRLWLRGSTPDDAHRGCSSALEHSPAHTPPTCATDFALLRTAPGSVFAARVGSGLARSAVELPSAPALRHGAREVGRRFRHLANGTPVYSSVRHRPRPLGSPESARQRIPPTDGRRLRGTAGNSERRPARHFGKTTEGFKGAKRRAQWAPLQTAKEKNTESIRSLRKELATRHRTLVAENTLLTREASNLSPPAQTLLGSFPGGPFRTPPQNARPIPYAANTFGGRVLMRQIEDATYQLDALSDTITRVRSGLVQELVEVFSVVEVGRRLARMADHSEPQATYKWLNHQRDPQRDPQRAASAVSFAVSSTRRSGTLSLARGSAGSALWANFGRGSSPLILPAMFSSTVFPTRVLGMLMQDSLCAEVEKLTQWHDARALLLLRRAVNKAEWDERQTFQ</sequence>
<comment type="caution">
    <text evidence="2">The sequence shown here is derived from an EMBL/GenBank/DDBJ whole genome shotgun (WGS) entry which is preliminary data.</text>
</comment>
<protein>
    <submittedName>
        <fullName evidence="2">Uncharacterized protein</fullName>
    </submittedName>
</protein>
<evidence type="ECO:0000313" key="2">
    <source>
        <dbReference type="EMBL" id="GJF00535.1"/>
    </source>
</evidence>
<evidence type="ECO:0000313" key="3">
    <source>
        <dbReference type="Proteomes" id="UP000703269"/>
    </source>
</evidence>
<organism evidence="2 3">
    <name type="scientific">Phanerochaete sordida</name>
    <dbReference type="NCBI Taxonomy" id="48140"/>
    <lineage>
        <taxon>Eukaryota</taxon>
        <taxon>Fungi</taxon>
        <taxon>Dikarya</taxon>
        <taxon>Basidiomycota</taxon>
        <taxon>Agaricomycotina</taxon>
        <taxon>Agaricomycetes</taxon>
        <taxon>Polyporales</taxon>
        <taxon>Phanerochaetaceae</taxon>
        <taxon>Phanerochaete</taxon>
    </lineage>
</organism>
<feature type="region of interest" description="Disordered" evidence="1">
    <location>
        <begin position="136"/>
        <end position="208"/>
    </location>
</feature>
<name>A0A9P3GXT1_9APHY</name>
<dbReference type="Proteomes" id="UP000703269">
    <property type="component" value="Unassembled WGS sequence"/>
</dbReference>